<accession>A0A7W3RP82</accession>
<evidence type="ECO:0000313" key="2">
    <source>
        <dbReference type="EMBL" id="MBA9057012.1"/>
    </source>
</evidence>
<reference evidence="2 3" key="1">
    <citation type="submission" date="2020-08" db="EMBL/GenBank/DDBJ databases">
        <title>Sequencing the genomes of 1000 actinobacteria strains.</title>
        <authorList>
            <person name="Klenk H.-P."/>
        </authorList>
    </citation>
    <scope>NUCLEOTIDE SEQUENCE [LARGE SCALE GENOMIC DNA]</scope>
    <source>
        <strain evidence="2 3">DSM 41827</strain>
    </source>
</reference>
<name>A0A7W3RP82_STRMR</name>
<organism evidence="2 3">
    <name type="scientific">Streptomyces murinus</name>
    <dbReference type="NCBI Taxonomy" id="33900"/>
    <lineage>
        <taxon>Bacteria</taxon>
        <taxon>Bacillati</taxon>
        <taxon>Actinomycetota</taxon>
        <taxon>Actinomycetes</taxon>
        <taxon>Kitasatosporales</taxon>
        <taxon>Streptomycetaceae</taxon>
        <taxon>Streptomyces</taxon>
    </lineage>
</organism>
<gene>
    <name evidence="2" type="ORF">HDA42_006190</name>
</gene>
<feature type="compositionally biased region" description="Basic and acidic residues" evidence="1">
    <location>
        <begin position="1"/>
        <end position="11"/>
    </location>
</feature>
<feature type="region of interest" description="Disordered" evidence="1">
    <location>
        <begin position="1"/>
        <end position="20"/>
    </location>
</feature>
<keyword evidence="3" id="KW-1185">Reference proteome</keyword>
<dbReference type="GeneID" id="93977468"/>
<dbReference type="Proteomes" id="UP000577386">
    <property type="component" value="Unassembled WGS sequence"/>
</dbReference>
<evidence type="ECO:0000313" key="3">
    <source>
        <dbReference type="Proteomes" id="UP000577386"/>
    </source>
</evidence>
<dbReference type="EMBL" id="JACJIJ010000002">
    <property type="protein sequence ID" value="MBA9057012.1"/>
    <property type="molecule type" value="Genomic_DNA"/>
</dbReference>
<dbReference type="AlphaFoldDB" id="A0A7W3RP82"/>
<protein>
    <submittedName>
        <fullName evidence="2">Uncharacterized protein</fullName>
    </submittedName>
</protein>
<comment type="caution">
    <text evidence="2">The sequence shown here is derived from an EMBL/GenBank/DDBJ whole genome shotgun (WGS) entry which is preliminary data.</text>
</comment>
<dbReference type="RefSeq" id="WP_182777156.1">
    <property type="nucleotide sequence ID" value="NZ_BAAAHW010000033.1"/>
</dbReference>
<sequence length="83" mass="9451">MALHLLCKDPESPNNGSPTLYYDDETDSYLLQSWKVDDPTRLSSILVPDHETVVEFPARLLSLFPRHEAMPHKTAKKTENIAD</sequence>
<proteinExistence type="predicted"/>
<evidence type="ECO:0000256" key="1">
    <source>
        <dbReference type="SAM" id="MobiDB-lite"/>
    </source>
</evidence>